<name>A0A8H2PLY8_9GAMM</name>
<protein>
    <submittedName>
        <fullName evidence="1">DUF1289 domain-containing protein</fullName>
    </submittedName>
</protein>
<dbReference type="Pfam" id="PF06945">
    <property type="entry name" value="DUF1289"/>
    <property type="match status" value="1"/>
</dbReference>
<reference evidence="1 2" key="1">
    <citation type="submission" date="2019-05" db="EMBL/GenBank/DDBJ databases">
        <title>Colwellia ponticola sp. nov., isolated from seawater.</title>
        <authorList>
            <person name="Yoon J.-H."/>
        </authorList>
    </citation>
    <scope>NUCLEOTIDE SEQUENCE [LARGE SCALE GENOMIC DNA]</scope>
    <source>
        <strain evidence="1 2">OISW-25</strain>
    </source>
</reference>
<dbReference type="RefSeq" id="WP_138621934.1">
    <property type="nucleotide sequence ID" value="NZ_SZVP01000005.1"/>
</dbReference>
<sequence>MSNSKHKKRLTDSPCVSNCCLDNDDICLGCFRHIDEIVAWRGYSDQEKQRIIALCCQRQIKHDYNKTI</sequence>
<dbReference type="Proteomes" id="UP000307702">
    <property type="component" value="Unassembled WGS sequence"/>
</dbReference>
<proteinExistence type="predicted"/>
<dbReference type="InterPro" id="IPR010710">
    <property type="entry name" value="DUF1289"/>
</dbReference>
<dbReference type="PANTHER" id="PTHR35175">
    <property type="entry name" value="DUF1289 DOMAIN-CONTAINING PROTEIN"/>
    <property type="match status" value="1"/>
</dbReference>
<evidence type="ECO:0000313" key="2">
    <source>
        <dbReference type="Proteomes" id="UP000307702"/>
    </source>
</evidence>
<evidence type="ECO:0000313" key="1">
    <source>
        <dbReference type="EMBL" id="TMM45620.1"/>
    </source>
</evidence>
<dbReference type="AlphaFoldDB" id="A0A8H2PLY8"/>
<keyword evidence="2" id="KW-1185">Reference proteome</keyword>
<comment type="caution">
    <text evidence="1">The sequence shown here is derived from an EMBL/GenBank/DDBJ whole genome shotgun (WGS) entry which is preliminary data.</text>
</comment>
<organism evidence="1 2">
    <name type="scientific">Colwellia ponticola</name>
    <dbReference type="NCBI Taxonomy" id="2304625"/>
    <lineage>
        <taxon>Bacteria</taxon>
        <taxon>Pseudomonadati</taxon>
        <taxon>Pseudomonadota</taxon>
        <taxon>Gammaproteobacteria</taxon>
        <taxon>Alteromonadales</taxon>
        <taxon>Colwelliaceae</taxon>
        <taxon>Colwellia</taxon>
    </lineage>
</organism>
<dbReference type="PANTHER" id="PTHR35175:SF2">
    <property type="entry name" value="DUF1289 DOMAIN-CONTAINING PROTEIN"/>
    <property type="match status" value="1"/>
</dbReference>
<gene>
    <name evidence="1" type="ORF">FCS21_07290</name>
</gene>
<dbReference type="EMBL" id="SZVP01000005">
    <property type="protein sequence ID" value="TMM45620.1"/>
    <property type="molecule type" value="Genomic_DNA"/>
</dbReference>
<accession>A0A8H2PLY8</accession>
<dbReference type="OrthoDB" id="9811423at2"/>